<comment type="caution">
    <text evidence="1">The sequence shown here is derived from an EMBL/GenBank/DDBJ whole genome shotgun (WGS) entry which is preliminary data.</text>
</comment>
<dbReference type="Pfam" id="PF20102">
    <property type="entry name" value="DUF6492"/>
    <property type="match status" value="1"/>
</dbReference>
<proteinExistence type="predicted"/>
<dbReference type="AlphaFoldDB" id="A0A844ZS63"/>
<dbReference type="InterPro" id="IPR045499">
    <property type="entry name" value="DUF6492"/>
</dbReference>
<evidence type="ECO:0000313" key="2">
    <source>
        <dbReference type="Proteomes" id="UP000435243"/>
    </source>
</evidence>
<name>A0A844ZS63_9SPHN</name>
<dbReference type="RefSeq" id="WP_160590644.1">
    <property type="nucleotide sequence ID" value="NZ_BAAAFP010000001.1"/>
</dbReference>
<dbReference type="Proteomes" id="UP000435243">
    <property type="component" value="Unassembled WGS sequence"/>
</dbReference>
<dbReference type="OrthoDB" id="571298at2"/>
<evidence type="ECO:0000313" key="1">
    <source>
        <dbReference type="EMBL" id="MXO88439.1"/>
    </source>
</evidence>
<evidence type="ECO:0008006" key="3">
    <source>
        <dbReference type="Google" id="ProtNLM"/>
    </source>
</evidence>
<sequence>MAKDFSLLTKTFRNDLPEFEKLCATIDEHMPDRRHYVLIDHSDLELFSRFKSERRIIVDCSELLPGFHEFEFMGRRLWWAPPAKLVRGWIYQQLAKIQFVARCTEDAIVLVDSDAQFLRPVEDRHVFDGDRVILFHNPDNPSGGVAQSDKWHNIGLRSFGLPETGYTGFDYISQAVVWSPEIVRAMIRRIENVSGSQWVKALIGRFRFSEYVLYGVFCEQVPGPHQAMVAPTDREICHCSWHHDLSTPAGVEDFIAGFSDHHVAILIQSNLHMPAAERDRIFERFSANESAQG</sequence>
<reference evidence="1 2" key="1">
    <citation type="submission" date="2019-12" db="EMBL/GenBank/DDBJ databases">
        <title>Genomic-based taxomic classification of the family Erythrobacteraceae.</title>
        <authorList>
            <person name="Xu L."/>
        </authorList>
    </citation>
    <scope>NUCLEOTIDE SEQUENCE [LARGE SCALE GENOMIC DNA]</scope>
    <source>
        <strain evidence="1 2">JCM 16339</strain>
    </source>
</reference>
<dbReference type="EMBL" id="WTYY01000003">
    <property type="protein sequence ID" value="MXO88439.1"/>
    <property type="molecule type" value="Genomic_DNA"/>
</dbReference>
<organism evidence="1 2">
    <name type="scientific">Alteraurantiacibacter aestuarii</name>
    <dbReference type="NCBI Taxonomy" id="650004"/>
    <lineage>
        <taxon>Bacteria</taxon>
        <taxon>Pseudomonadati</taxon>
        <taxon>Pseudomonadota</taxon>
        <taxon>Alphaproteobacteria</taxon>
        <taxon>Sphingomonadales</taxon>
        <taxon>Erythrobacteraceae</taxon>
        <taxon>Alteraurantiacibacter</taxon>
    </lineage>
</organism>
<protein>
    <recommendedName>
        <fullName evidence="3">Nucleotide-diphospho-sugar transferase domain-containing protein</fullName>
    </recommendedName>
</protein>
<keyword evidence="2" id="KW-1185">Reference proteome</keyword>
<gene>
    <name evidence="1" type="ORF">GRI32_06765</name>
</gene>
<accession>A0A844ZS63</accession>